<evidence type="ECO:0000256" key="4">
    <source>
        <dbReference type="ARBA" id="ARBA00022692"/>
    </source>
</evidence>
<name>A0A059PIQ7_9HEXA</name>
<keyword evidence="4 11" id="KW-0812">Transmembrane</keyword>
<comment type="subcellular location">
    <subcellularLocation>
        <location evidence="1">Membrane</location>
        <topology evidence="1">Multi-pass membrane protein</topology>
    </subcellularLocation>
</comment>
<evidence type="ECO:0000313" key="12">
    <source>
        <dbReference type="EMBL" id="AGL95079.1"/>
    </source>
</evidence>
<dbReference type="GO" id="GO:0016020">
    <property type="term" value="C:membrane"/>
    <property type="evidence" value="ECO:0007669"/>
    <property type="project" value="UniProtKB-SubCell"/>
</dbReference>
<dbReference type="GeneID" id="19522662"/>
<proteinExistence type="inferred from homology"/>
<accession>A0A059PIQ7</accession>
<protein>
    <recommendedName>
        <fullName evidence="3">NADH-ubiquinone oxidoreductase chain 4L</fullName>
    </recommendedName>
    <alternativeName>
        <fullName evidence="9">NADH dehydrogenase subunit 4L</fullName>
    </alternativeName>
</protein>
<evidence type="ECO:0000256" key="7">
    <source>
        <dbReference type="ARBA" id="ARBA00023027"/>
    </source>
</evidence>
<comment type="similarity">
    <text evidence="2">Belongs to the complex I subunit 4L family.</text>
</comment>
<feature type="transmembrane region" description="Helical" evidence="11">
    <location>
        <begin position="49"/>
        <end position="73"/>
    </location>
</feature>
<dbReference type="EMBL" id="KC862316">
    <property type="protein sequence ID" value="AGL95079.1"/>
    <property type="molecule type" value="Genomic_DNA"/>
</dbReference>
<dbReference type="RefSeq" id="YP_009032780.1">
    <property type="nucleotide sequence ID" value="NC_024155.1"/>
</dbReference>
<evidence type="ECO:0000256" key="11">
    <source>
        <dbReference type="SAM" id="Phobius"/>
    </source>
</evidence>
<comment type="catalytic activity">
    <reaction evidence="10">
        <text>a ubiquinone + NADH + 5 H(+)(in) = a ubiquinol + NAD(+) + 4 H(+)(out)</text>
        <dbReference type="Rhea" id="RHEA:29091"/>
        <dbReference type="Rhea" id="RHEA-COMP:9565"/>
        <dbReference type="Rhea" id="RHEA-COMP:9566"/>
        <dbReference type="ChEBI" id="CHEBI:15378"/>
        <dbReference type="ChEBI" id="CHEBI:16389"/>
        <dbReference type="ChEBI" id="CHEBI:17976"/>
        <dbReference type="ChEBI" id="CHEBI:57540"/>
        <dbReference type="ChEBI" id="CHEBI:57945"/>
        <dbReference type="EC" id="7.1.1.2"/>
    </reaction>
</comment>
<evidence type="ECO:0000256" key="2">
    <source>
        <dbReference type="ARBA" id="ARBA00010519"/>
    </source>
</evidence>
<evidence type="ECO:0000256" key="8">
    <source>
        <dbReference type="ARBA" id="ARBA00023136"/>
    </source>
</evidence>
<evidence type="ECO:0000256" key="10">
    <source>
        <dbReference type="ARBA" id="ARBA00049551"/>
    </source>
</evidence>
<keyword evidence="12" id="KW-0496">Mitochondrion</keyword>
<keyword evidence="5" id="KW-1278">Translocase</keyword>
<keyword evidence="8 11" id="KW-0472">Membrane</keyword>
<dbReference type="GO" id="GO:0008137">
    <property type="term" value="F:NADH dehydrogenase (ubiquinone) activity"/>
    <property type="evidence" value="ECO:0007669"/>
    <property type="project" value="UniProtKB-EC"/>
</dbReference>
<dbReference type="CTD" id="4539"/>
<keyword evidence="6 11" id="KW-1133">Transmembrane helix</keyword>
<dbReference type="Gene3D" id="1.10.287.3510">
    <property type="match status" value="1"/>
</dbReference>
<evidence type="ECO:0000256" key="1">
    <source>
        <dbReference type="ARBA" id="ARBA00004141"/>
    </source>
</evidence>
<gene>
    <name evidence="12" type="primary">ND4L</name>
</gene>
<keyword evidence="7" id="KW-0520">NAD</keyword>
<sequence>MMTSFFIFSFWNVNFVSKREHLLSMLLSLEYMSLGVFYIFFMFMGTSDLFYSLFFLTFTACEGVMGLSILVIMMRTHGGDYFKSFNLV</sequence>
<evidence type="ECO:0000256" key="6">
    <source>
        <dbReference type="ARBA" id="ARBA00022989"/>
    </source>
</evidence>
<evidence type="ECO:0000256" key="9">
    <source>
        <dbReference type="ARBA" id="ARBA00031586"/>
    </source>
</evidence>
<geneLocation type="mitochondrion" evidence="12"/>
<feature type="transmembrane region" description="Helical" evidence="11">
    <location>
        <begin position="21"/>
        <end position="43"/>
    </location>
</feature>
<evidence type="ECO:0000256" key="5">
    <source>
        <dbReference type="ARBA" id="ARBA00022967"/>
    </source>
</evidence>
<reference evidence="12" key="1">
    <citation type="submission" date="2013-04" db="EMBL/GenBank/DDBJ databases">
        <title>Mitogenomic phylogeny of springtail lineages and the description of the mitochondrial genome for the antarctic species Folsomotoma octooculata (Hexapoda; Collembola).</title>
        <authorList>
            <person name="Carapelli A."/>
            <person name="Convey P."/>
            <person name="Nardi F."/>
            <person name="Convey"/>
            <person name="Frati F."/>
        </authorList>
    </citation>
    <scope>NUCLEOTIDE SEQUENCE</scope>
</reference>
<evidence type="ECO:0000256" key="3">
    <source>
        <dbReference type="ARBA" id="ARBA00016612"/>
    </source>
</evidence>
<dbReference type="Pfam" id="PF00420">
    <property type="entry name" value="Oxidored_q2"/>
    <property type="match status" value="1"/>
</dbReference>
<organism evidence="12">
    <name type="scientific">Folsomotoma octooculata</name>
    <dbReference type="NCBI Taxonomy" id="1334185"/>
    <lineage>
        <taxon>Eukaryota</taxon>
        <taxon>Metazoa</taxon>
        <taxon>Ecdysozoa</taxon>
        <taxon>Arthropoda</taxon>
        <taxon>Hexapoda</taxon>
        <taxon>Collembola</taxon>
        <taxon>Entomobryomorpha</taxon>
        <taxon>Isotomoidea</taxon>
        <taxon>Isotomidae</taxon>
        <taxon>Isotominae</taxon>
        <taxon>Folsomotoma</taxon>
    </lineage>
</organism>
<dbReference type="AlphaFoldDB" id="A0A059PIQ7"/>
<dbReference type="InterPro" id="IPR039428">
    <property type="entry name" value="NUOK/Mnh_C1-like"/>
</dbReference>